<evidence type="ECO:0000256" key="13">
    <source>
        <dbReference type="RuleBase" id="RU004386"/>
    </source>
</evidence>
<evidence type="ECO:0000313" key="15">
    <source>
        <dbReference type="RefSeq" id="XP_005101285.1"/>
    </source>
</evidence>
<evidence type="ECO:0000313" key="14">
    <source>
        <dbReference type="Proteomes" id="UP000694888"/>
    </source>
</evidence>
<keyword evidence="10 13" id="KW-0378">Hydrolase</keyword>
<dbReference type="CDD" id="cd05658">
    <property type="entry name" value="M18_DAP"/>
    <property type="match status" value="1"/>
</dbReference>
<dbReference type="GeneID" id="101856905"/>
<evidence type="ECO:0000256" key="3">
    <source>
        <dbReference type="ARBA" id="ARBA00008290"/>
    </source>
</evidence>
<keyword evidence="8 13" id="KW-0645">Protease</keyword>
<keyword evidence="11 13" id="KW-0862">Zinc</keyword>
<organism evidence="14 15">
    <name type="scientific">Aplysia californica</name>
    <name type="common">California sea hare</name>
    <dbReference type="NCBI Taxonomy" id="6500"/>
    <lineage>
        <taxon>Eukaryota</taxon>
        <taxon>Metazoa</taxon>
        <taxon>Spiralia</taxon>
        <taxon>Lophotrochozoa</taxon>
        <taxon>Mollusca</taxon>
        <taxon>Gastropoda</taxon>
        <taxon>Heterobranchia</taxon>
        <taxon>Euthyneura</taxon>
        <taxon>Tectipleura</taxon>
        <taxon>Aplysiida</taxon>
        <taxon>Aplysioidea</taxon>
        <taxon>Aplysiidae</taxon>
        <taxon>Aplysia</taxon>
    </lineage>
</organism>
<evidence type="ECO:0000256" key="4">
    <source>
        <dbReference type="ARBA" id="ARBA00011395"/>
    </source>
</evidence>
<dbReference type="PRINTS" id="PR00932">
    <property type="entry name" value="AMINO1PTASE"/>
</dbReference>
<dbReference type="PANTHER" id="PTHR28570">
    <property type="entry name" value="ASPARTYL AMINOPEPTIDASE"/>
    <property type="match status" value="1"/>
</dbReference>
<comment type="cofactor">
    <cofactor evidence="2">
        <name>Zn(2+)</name>
        <dbReference type="ChEBI" id="CHEBI:29105"/>
    </cofactor>
</comment>
<dbReference type="Gene3D" id="3.40.630.10">
    <property type="entry name" value="Zn peptidases"/>
    <property type="match status" value="1"/>
</dbReference>
<comment type="catalytic activity">
    <reaction evidence="1">
        <text>Release of an N-terminal aspartate or glutamate from a peptide, with a preference for aspartate.</text>
        <dbReference type="EC" id="3.4.11.21"/>
    </reaction>
</comment>
<dbReference type="InterPro" id="IPR023358">
    <property type="entry name" value="Peptidase_M18_dom2"/>
</dbReference>
<dbReference type="InterPro" id="IPR001948">
    <property type="entry name" value="Peptidase_M18"/>
</dbReference>
<dbReference type="NCBIfam" id="NF002759">
    <property type="entry name" value="PRK02813.1"/>
    <property type="match status" value="1"/>
</dbReference>
<comment type="subunit">
    <text evidence="4">Tetrahedron-shaped homododecamer built from six homodimers.</text>
</comment>
<evidence type="ECO:0000256" key="9">
    <source>
        <dbReference type="ARBA" id="ARBA00022723"/>
    </source>
</evidence>
<dbReference type="GO" id="GO:0004177">
    <property type="term" value="F:aminopeptidase activity"/>
    <property type="evidence" value="ECO:0007669"/>
    <property type="project" value="UniProtKB-KW"/>
</dbReference>
<dbReference type="SUPFAM" id="SSF101821">
    <property type="entry name" value="Aminopeptidase/glucanase lid domain"/>
    <property type="match status" value="1"/>
</dbReference>
<evidence type="ECO:0000256" key="6">
    <source>
        <dbReference type="ARBA" id="ARBA00015118"/>
    </source>
</evidence>
<comment type="similarity">
    <text evidence="3 13">Belongs to the peptidase M18 family.</text>
</comment>
<evidence type="ECO:0000256" key="7">
    <source>
        <dbReference type="ARBA" id="ARBA00022438"/>
    </source>
</evidence>
<evidence type="ECO:0000256" key="10">
    <source>
        <dbReference type="ARBA" id="ARBA00022801"/>
    </source>
</evidence>
<proteinExistence type="inferred from homology"/>
<protein>
    <recommendedName>
        <fullName evidence="6">Aspartyl aminopeptidase</fullName>
        <ecNumber evidence="5">3.4.11.21</ecNumber>
    </recommendedName>
</protein>
<keyword evidence="12 13" id="KW-0482">Metalloprotease</keyword>
<evidence type="ECO:0000256" key="8">
    <source>
        <dbReference type="ARBA" id="ARBA00022670"/>
    </source>
</evidence>
<dbReference type="RefSeq" id="XP_005101285.1">
    <property type="nucleotide sequence ID" value="XM_005101228.3"/>
</dbReference>
<reference evidence="15" key="1">
    <citation type="submission" date="2025-08" db="UniProtKB">
        <authorList>
            <consortium name="RefSeq"/>
        </authorList>
    </citation>
    <scope>IDENTIFICATION</scope>
</reference>
<dbReference type="EC" id="3.4.11.21" evidence="5"/>
<dbReference type="PANTHER" id="PTHR28570:SF3">
    <property type="entry name" value="ASPARTYL AMINOPEPTIDASE"/>
    <property type="match status" value="1"/>
</dbReference>
<evidence type="ECO:0000256" key="2">
    <source>
        <dbReference type="ARBA" id="ARBA00001947"/>
    </source>
</evidence>
<sequence length="474" mass="51852">MGVSREKFLASAKELLSFVNKSPSPFHAVDEVKKSLQKVGFQELKETEQWTIAPMKKYYVTKNGSAIIAFAVGGQYKAGNGFSIVGAHTDSPCLKVKPVSAKTKNGFCQVGVECYGGGIWNTWFDRDLTVAGRVLVKDKTSESIESRLVHIQRPILRIPHLAIHLQRDINDSFGPNKENHLCPILATCAQAELQGDKTPALGDAAASGPASQASKHSPTLVRLICQELNIDPGQMMDFELCLADTQPAALGGACEEFLFAPRLDNLFNAFTAYRGLLDSLSDSSLETDTNIRMISLFDNEEVGSQSAQGAGSTFQELVMRRVSTSPARPTAFEESIAHSYMVSADQAHGCHPNYSEKHESNHQPCFHKGIVIKFNANQRYATTSVTATILREVARKAEVPLQDFVVRNDSPCGSTIGPIMSAKLGMQTIDVGAAQFAMHSIREMGATDDVLYAIKLYEGFFKHYPAVHESLKFN</sequence>
<dbReference type="Pfam" id="PF02127">
    <property type="entry name" value="Peptidase_M18"/>
    <property type="match status" value="1"/>
</dbReference>
<keyword evidence="14" id="KW-1185">Reference proteome</keyword>
<keyword evidence="7 13" id="KW-0031">Aminopeptidase</keyword>
<keyword evidence="9 13" id="KW-0479">Metal-binding</keyword>
<accession>A0ABM0JTQ9</accession>
<evidence type="ECO:0000256" key="12">
    <source>
        <dbReference type="ARBA" id="ARBA00023049"/>
    </source>
</evidence>
<dbReference type="Gene3D" id="2.30.250.10">
    <property type="entry name" value="Aminopeptidase i, Domain 2"/>
    <property type="match status" value="1"/>
</dbReference>
<name>A0ABM0JTQ9_APLCA</name>
<dbReference type="SUPFAM" id="SSF53187">
    <property type="entry name" value="Zn-dependent exopeptidases"/>
    <property type="match status" value="1"/>
</dbReference>
<dbReference type="Proteomes" id="UP000694888">
    <property type="component" value="Unplaced"/>
</dbReference>
<evidence type="ECO:0000256" key="1">
    <source>
        <dbReference type="ARBA" id="ARBA00001335"/>
    </source>
</evidence>
<gene>
    <name evidence="15" type="primary">LOC101856905</name>
</gene>
<evidence type="ECO:0000256" key="11">
    <source>
        <dbReference type="ARBA" id="ARBA00022833"/>
    </source>
</evidence>
<evidence type="ECO:0000256" key="5">
    <source>
        <dbReference type="ARBA" id="ARBA00011965"/>
    </source>
</evidence>